<organism evidence="1 2">
    <name type="scientific">Caballeronia sordidicola</name>
    <name type="common">Burkholderia sordidicola</name>
    <dbReference type="NCBI Taxonomy" id="196367"/>
    <lineage>
        <taxon>Bacteria</taxon>
        <taxon>Pseudomonadati</taxon>
        <taxon>Pseudomonadota</taxon>
        <taxon>Betaproteobacteria</taxon>
        <taxon>Burkholderiales</taxon>
        <taxon>Burkholderiaceae</taxon>
        <taxon>Caballeronia</taxon>
    </lineage>
</organism>
<protein>
    <submittedName>
        <fullName evidence="1">Entericidin B membrane lipoprotein</fullName>
    </submittedName>
</protein>
<evidence type="ECO:0000313" key="2">
    <source>
        <dbReference type="Proteomes" id="UP000054893"/>
    </source>
</evidence>
<evidence type="ECO:0000313" key="1">
    <source>
        <dbReference type="EMBL" id="SAL50392.1"/>
    </source>
</evidence>
<proteinExistence type="predicted"/>
<keyword evidence="1" id="KW-0449">Lipoprotein</keyword>
<name>A0A158I1B0_CABSO</name>
<dbReference type="PROSITE" id="PS51257">
    <property type="entry name" value="PROKAR_LIPOPROTEIN"/>
    <property type="match status" value="1"/>
</dbReference>
<accession>A0A158I1B0</accession>
<sequence>MSKVGRWLAFLSVISLLISLTGCNTIAGVGEDISGSARAVQHSL</sequence>
<dbReference type="Proteomes" id="UP000054893">
    <property type="component" value="Unassembled WGS sequence"/>
</dbReference>
<reference evidence="1 2" key="1">
    <citation type="submission" date="2016-01" db="EMBL/GenBank/DDBJ databases">
        <authorList>
            <person name="Oliw E.H."/>
        </authorList>
    </citation>
    <scope>NUCLEOTIDE SEQUENCE [LARGE SCALE GENOMIC DNA]</scope>
    <source>
        <strain evidence="1">LMG 22029</strain>
    </source>
</reference>
<dbReference type="AlphaFoldDB" id="A0A158I1B0"/>
<dbReference type="EMBL" id="FCOC02000023">
    <property type="protein sequence ID" value="SAL50392.1"/>
    <property type="molecule type" value="Genomic_DNA"/>
</dbReference>
<gene>
    <name evidence="1" type="ORF">AWB64_05329</name>
</gene>